<protein>
    <recommendedName>
        <fullName evidence="6 16">Uridine kinase</fullName>
        <ecNumber evidence="5 16">2.7.1.48</ecNumber>
    </recommendedName>
    <alternativeName>
        <fullName evidence="12 16">Cytidine monophosphokinase</fullName>
    </alternativeName>
    <alternativeName>
        <fullName evidence="13 16">Uridine monophosphokinase</fullName>
    </alternativeName>
</protein>
<keyword evidence="11 16" id="KW-0067">ATP-binding</keyword>
<keyword evidence="7 16" id="KW-0963">Cytoplasm</keyword>
<comment type="similarity">
    <text evidence="4 16 17">Belongs to the uridine kinase family.</text>
</comment>
<dbReference type="HAMAP" id="MF_00551">
    <property type="entry name" value="Uridine_kinase"/>
    <property type="match status" value="1"/>
</dbReference>
<evidence type="ECO:0000256" key="12">
    <source>
        <dbReference type="ARBA" id="ARBA00030641"/>
    </source>
</evidence>
<dbReference type="GO" id="GO:0044211">
    <property type="term" value="P:CTP salvage"/>
    <property type="evidence" value="ECO:0007669"/>
    <property type="project" value="UniProtKB-UniRule"/>
</dbReference>
<evidence type="ECO:0000259" key="18">
    <source>
        <dbReference type="Pfam" id="PF00485"/>
    </source>
</evidence>
<evidence type="ECO:0000256" key="14">
    <source>
        <dbReference type="ARBA" id="ARBA00047436"/>
    </source>
</evidence>
<dbReference type="NCBIfam" id="NF004018">
    <property type="entry name" value="PRK05480.1"/>
    <property type="match status" value="1"/>
</dbReference>
<comment type="pathway">
    <text evidence="2 16 17">Pyrimidine metabolism; UMP biosynthesis via salvage pathway; UMP from uridine: step 1/1.</text>
</comment>
<dbReference type="GO" id="GO:0044206">
    <property type="term" value="P:UMP salvage"/>
    <property type="evidence" value="ECO:0007669"/>
    <property type="project" value="UniProtKB-UniRule"/>
</dbReference>
<gene>
    <name evidence="16" type="primary">udk</name>
    <name evidence="19" type="ORF">EI71_00646</name>
</gene>
<feature type="binding site" evidence="16">
    <location>
        <begin position="12"/>
        <end position="19"/>
    </location>
    <ligand>
        <name>ATP</name>
        <dbReference type="ChEBI" id="CHEBI:30616"/>
    </ligand>
</feature>
<feature type="domain" description="Phosphoribulokinase/uridine kinase" evidence="18">
    <location>
        <begin position="8"/>
        <end position="193"/>
    </location>
</feature>
<dbReference type="GO" id="GO:0043771">
    <property type="term" value="F:cytidine kinase activity"/>
    <property type="evidence" value="ECO:0007669"/>
    <property type="project" value="RHEA"/>
</dbReference>
<dbReference type="InterPro" id="IPR027417">
    <property type="entry name" value="P-loop_NTPase"/>
</dbReference>
<dbReference type="PRINTS" id="PR00988">
    <property type="entry name" value="URIDINKINASE"/>
</dbReference>
<dbReference type="FunCoup" id="A0A397S062">
    <property type="interactions" value="225"/>
</dbReference>
<comment type="catalytic activity">
    <reaction evidence="15 16 17">
        <text>uridine + ATP = UMP + ADP + H(+)</text>
        <dbReference type="Rhea" id="RHEA:16825"/>
        <dbReference type="ChEBI" id="CHEBI:15378"/>
        <dbReference type="ChEBI" id="CHEBI:16704"/>
        <dbReference type="ChEBI" id="CHEBI:30616"/>
        <dbReference type="ChEBI" id="CHEBI:57865"/>
        <dbReference type="ChEBI" id="CHEBI:456216"/>
        <dbReference type="EC" id="2.7.1.48"/>
    </reaction>
</comment>
<evidence type="ECO:0000313" key="20">
    <source>
        <dbReference type="Proteomes" id="UP000266506"/>
    </source>
</evidence>
<evidence type="ECO:0000256" key="1">
    <source>
        <dbReference type="ARBA" id="ARBA00004496"/>
    </source>
</evidence>
<dbReference type="NCBIfam" id="TIGR00235">
    <property type="entry name" value="udk"/>
    <property type="match status" value="1"/>
</dbReference>
<dbReference type="OrthoDB" id="9777642at2"/>
<dbReference type="RefSeq" id="WP_119015812.1">
    <property type="nucleotide sequence ID" value="NZ_QXEV01000004.1"/>
</dbReference>
<organism evidence="19 20">
    <name type="scientific">Anaeroplasma bactoclasticum</name>
    <dbReference type="NCBI Taxonomy" id="2088"/>
    <lineage>
        <taxon>Bacteria</taxon>
        <taxon>Bacillati</taxon>
        <taxon>Mycoplasmatota</taxon>
        <taxon>Mollicutes</taxon>
        <taxon>Anaeroplasmatales</taxon>
        <taxon>Anaeroplasmataceae</taxon>
        <taxon>Anaeroplasma</taxon>
    </lineage>
</organism>
<name>A0A397S062_9MOLU</name>
<comment type="pathway">
    <text evidence="3 16 17">Pyrimidine metabolism; CTP biosynthesis via salvage pathway; CTP from cytidine: step 1/3.</text>
</comment>
<evidence type="ECO:0000256" key="10">
    <source>
        <dbReference type="ARBA" id="ARBA00022777"/>
    </source>
</evidence>
<accession>A0A397S062</accession>
<evidence type="ECO:0000313" key="19">
    <source>
        <dbReference type="EMBL" id="RIA78069.1"/>
    </source>
</evidence>
<evidence type="ECO:0000256" key="6">
    <source>
        <dbReference type="ARBA" id="ARBA00021478"/>
    </source>
</evidence>
<proteinExistence type="inferred from homology"/>
<dbReference type="Pfam" id="PF00485">
    <property type="entry name" value="PRK"/>
    <property type="match status" value="1"/>
</dbReference>
<evidence type="ECO:0000256" key="8">
    <source>
        <dbReference type="ARBA" id="ARBA00022679"/>
    </source>
</evidence>
<evidence type="ECO:0000256" key="5">
    <source>
        <dbReference type="ARBA" id="ARBA00012137"/>
    </source>
</evidence>
<sequence length="207" mass="24039">MNHKPILILIAGGTASGKTTVVDKIIKSFNPYDVSVICMDNYYKKRDDLSFEERKKINYDHPDAIDMELLKRHIRALMDSRNIDCPVYNFAQHNREESKTIKINPAKVIIIEGILALYDPDIRSLADIQIFVESDADIRFIRRLKRDMEERGRSLDNVIEQYLTTVKPMYEAYVVPTKRFADIIIPNDTKHDIAIDILSTKIKDIIR</sequence>
<dbReference type="UniPathway" id="UPA00579">
    <property type="reaction ID" value="UER00640"/>
</dbReference>
<dbReference type="Proteomes" id="UP000266506">
    <property type="component" value="Unassembled WGS sequence"/>
</dbReference>
<keyword evidence="10 16" id="KW-0418">Kinase</keyword>
<dbReference type="EMBL" id="QXEV01000004">
    <property type="protein sequence ID" value="RIA78069.1"/>
    <property type="molecule type" value="Genomic_DNA"/>
</dbReference>
<comment type="catalytic activity">
    <reaction evidence="14 17">
        <text>cytidine + ATP = CMP + ADP + H(+)</text>
        <dbReference type="Rhea" id="RHEA:24674"/>
        <dbReference type="ChEBI" id="CHEBI:15378"/>
        <dbReference type="ChEBI" id="CHEBI:17562"/>
        <dbReference type="ChEBI" id="CHEBI:30616"/>
        <dbReference type="ChEBI" id="CHEBI:60377"/>
        <dbReference type="ChEBI" id="CHEBI:456216"/>
        <dbReference type="EC" id="2.7.1.48"/>
    </reaction>
</comment>
<comment type="caution">
    <text evidence="19">The sequence shown here is derived from an EMBL/GenBank/DDBJ whole genome shotgun (WGS) entry which is preliminary data.</text>
</comment>
<keyword evidence="8 16" id="KW-0808">Transferase</keyword>
<dbReference type="Gene3D" id="3.40.50.300">
    <property type="entry name" value="P-loop containing nucleotide triphosphate hydrolases"/>
    <property type="match status" value="1"/>
</dbReference>
<evidence type="ECO:0000256" key="3">
    <source>
        <dbReference type="ARBA" id="ARBA00004784"/>
    </source>
</evidence>
<evidence type="ECO:0000256" key="13">
    <source>
        <dbReference type="ARBA" id="ARBA00031452"/>
    </source>
</evidence>
<keyword evidence="9 16" id="KW-0547">Nucleotide-binding</keyword>
<dbReference type="GO" id="GO:0004849">
    <property type="term" value="F:uridine kinase activity"/>
    <property type="evidence" value="ECO:0007669"/>
    <property type="project" value="UniProtKB-UniRule"/>
</dbReference>
<evidence type="ECO:0000256" key="7">
    <source>
        <dbReference type="ARBA" id="ARBA00022490"/>
    </source>
</evidence>
<dbReference type="PANTHER" id="PTHR10285">
    <property type="entry name" value="URIDINE KINASE"/>
    <property type="match status" value="1"/>
</dbReference>
<dbReference type="AlphaFoldDB" id="A0A397S062"/>
<dbReference type="UniPathway" id="UPA00574">
    <property type="reaction ID" value="UER00637"/>
</dbReference>
<evidence type="ECO:0000256" key="4">
    <source>
        <dbReference type="ARBA" id="ARBA00005408"/>
    </source>
</evidence>
<evidence type="ECO:0000256" key="9">
    <source>
        <dbReference type="ARBA" id="ARBA00022741"/>
    </source>
</evidence>
<evidence type="ECO:0000256" key="16">
    <source>
        <dbReference type="HAMAP-Rule" id="MF_00551"/>
    </source>
</evidence>
<dbReference type="SUPFAM" id="SSF52540">
    <property type="entry name" value="P-loop containing nucleoside triphosphate hydrolases"/>
    <property type="match status" value="1"/>
</dbReference>
<dbReference type="InterPro" id="IPR026008">
    <property type="entry name" value="Uridine_kinase"/>
</dbReference>
<dbReference type="InParanoid" id="A0A397S062"/>
<evidence type="ECO:0000256" key="17">
    <source>
        <dbReference type="RuleBase" id="RU003825"/>
    </source>
</evidence>
<comment type="subcellular location">
    <subcellularLocation>
        <location evidence="1 16 17">Cytoplasm</location>
    </subcellularLocation>
</comment>
<evidence type="ECO:0000256" key="11">
    <source>
        <dbReference type="ARBA" id="ARBA00022840"/>
    </source>
</evidence>
<dbReference type="CDD" id="cd02023">
    <property type="entry name" value="UMPK"/>
    <property type="match status" value="1"/>
</dbReference>
<evidence type="ECO:0000256" key="2">
    <source>
        <dbReference type="ARBA" id="ARBA00004690"/>
    </source>
</evidence>
<dbReference type="InterPro" id="IPR000764">
    <property type="entry name" value="Uridine_kinase-like"/>
</dbReference>
<dbReference type="GO" id="GO:0005524">
    <property type="term" value="F:ATP binding"/>
    <property type="evidence" value="ECO:0007669"/>
    <property type="project" value="UniProtKB-UniRule"/>
</dbReference>
<dbReference type="InterPro" id="IPR006083">
    <property type="entry name" value="PRK/URK"/>
</dbReference>
<keyword evidence="20" id="KW-1185">Reference proteome</keyword>
<reference evidence="19 20" key="1">
    <citation type="submission" date="2018-08" db="EMBL/GenBank/DDBJ databases">
        <title>Genomic Encyclopedia of Archaeal and Bacterial Type Strains, Phase II (KMG-II): from individual species to whole genera.</title>
        <authorList>
            <person name="Goeker M."/>
        </authorList>
    </citation>
    <scope>NUCLEOTIDE SEQUENCE [LARGE SCALE GENOMIC DNA]</scope>
    <source>
        <strain evidence="19 20">ATCC 27112</strain>
    </source>
</reference>
<evidence type="ECO:0000256" key="15">
    <source>
        <dbReference type="ARBA" id="ARBA00048909"/>
    </source>
</evidence>
<dbReference type="EC" id="2.7.1.48" evidence="5 16"/>
<dbReference type="GO" id="GO:0005737">
    <property type="term" value="C:cytoplasm"/>
    <property type="evidence" value="ECO:0007669"/>
    <property type="project" value="UniProtKB-SubCell"/>
</dbReference>